<sequence length="130" mass="15887">MIIIEQFNPQICQVEKTRFRLSNKVFNVSEGWTEDYDVLGSSYLWRYDYTIEQQKAIFWKEIQQYLSRYQEGKLKVWGTEPSWYRGMYFKHLMQIVEFAKQHENVKLIYISERSHAELIKCCIEWLLTQV</sequence>
<evidence type="ECO:0000313" key="2">
    <source>
        <dbReference type="Proteomes" id="UP000606721"/>
    </source>
</evidence>
<accession>A0ABR8BW78</accession>
<reference evidence="1 2" key="1">
    <citation type="journal article" date="2020" name="ISME J.">
        <title>Comparative genomics reveals insights into cyanobacterial evolution and habitat adaptation.</title>
        <authorList>
            <person name="Chen M.Y."/>
            <person name="Teng W.K."/>
            <person name="Zhao L."/>
            <person name="Hu C.X."/>
            <person name="Zhou Y.K."/>
            <person name="Han B.P."/>
            <person name="Song L.R."/>
            <person name="Shu W.S."/>
        </authorList>
    </citation>
    <scope>NUCLEOTIDE SEQUENCE [LARGE SCALE GENOMIC DNA]</scope>
    <source>
        <strain evidence="1 2">FACHB-1040</strain>
    </source>
</reference>
<dbReference type="Proteomes" id="UP000606721">
    <property type="component" value="Unassembled WGS sequence"/>
</dbReference>
<evidence type="ECO:0000313" key="1">
    <source>
        <dbReference type="EMBL" id="MBD2278937.1"/>
    </source>
</evidence>
<comment type="caution">
    <text evidence="1">The sequence shown here is derived from an EMBL/GenBank/DDBJ whole genome shotgun (WGS) entry which is preliminary data.</text>
</comment>
<proteinExistence type="predicted"/>
<gene>
    <name evidence="1" type="ORF">H6F99_11725</name>
</gene>
<keyword evidence="2" id="KW-1185">Reference proteome</keyword>
<dbReference type="RefSeq" id="WP_168651539.1">
    <property type="nucleotide sequence ID" value="NZ_JACJQT010000026.1"/>
</dbReference>
<dbReference type="EMBL" id="JACJQT010000026">
    <property type="protein sequence ID" value="MBD2278937.1"/>
    <property type="molecule type" value="Genomic_DNA"/>
</dbReference>
<organism evidence="1 2">
    <name type="scientific">Aphanizomenon flos-aquae FACHB-1040</name>
    <dbReference type="NCBI Taxonomy" id="2692887"/>
    <lineage>
        <taxon>Bacteria</taxon>
        <taxon>Bacillati</taxon>
        <taxon>Cyanobacteriota</taxon>
        <taxon>Cyanophyceae</taxon>
        <taxon>Nostocales</taxon>
        <taxon>Aphanizomenonaceae</taxon>
        <taxon>Aphanizomenon</taxon>
    </lineage>
</organism>
<protein>
    <submittedName>
        <fullName evidence="1">Uncharacterized protein</fullName>
    </submittedName>
</protein>
<name>A0ABR8BW78_APHFL</name>